<evidence type="ECO:0000313" key="1">
    <source>
        <dbReference type="EMBL" id="KAL1612763.1"/>
    </source>
</evidence>
<dbReference type="Proteomes" id="UP001521785">
    <property type="component" value="Unassembled WGS sequence"/>
</dbReference>
<proteinExistence type="predicted"/>
<dbReference type="EMBL" id="JAKJXO020000001">
    <property type="protein sequence ID" value="KAL1612763.1"/>
    <property type="molecule type" value="Genomic_DNA"/>
</dbReference>
<reference evidence="1 2" key="1">
    <citation type="submission" date="2024-02" db="EMBL/GenBank/DDBJ databases">
        <title>De novo assembly and annotation of 12 fungi associated with fruit tree decline syndrome in Ontario, Canada.</title>
        <authorList>
            <person name="Sulman M."/>
            <person name="Ellouze W."/>
            <person name="Ilyukhin E."/>
        </authorList>
    </citation>
    <scope>NUCLEOTIDE SEQUENCE [LARGE SCALE GENOMIC DNA]</scope>
    <source>
        <strain evidence="1 2">M42-189</strain>
    </source>
</reference>
<keyword evidence="2" id="KW-1185">Reference proteome</keyword>
<accession>A0ABR3S8J6</accession>
<protein>
    <submittedName>
        <fullName evidence="1">Uncharacterized protein</fullName>
    </submittedName>
</protein>
<comment type="caution">
    <text evidence="1">The sequence shown here is derived from an EMBL/GenBank/DDBJ whole genome shotgun (WGS) entry which is preliminary data.</text>
</comment>
<evidence type="ECO:0000313" key="2">
    <source>
        <dbReference type="Proteomes" id="UP001521785"/>
    </source>
</evidence>
<sequence length="107" mass="11915">MRSSGLLARLLTTGSVISSKARVSQILEQPQSVAPNIYKTIKEKDRDDKAIRRNQLIWLVKHSLGKGGAAAKSSPHDLPWSTRYVDKVGDVKVEGGRLDVTVWPHLW</sequence>
<organism evidence="1 2">
    <name type="scientific">Paraconiothyrium brasiliense</name>
    <dbReference type="NCBI Taxonomy" id="300254"/>
    <lineage>
        <taxon>Eukaryota</taxon>
        <taxon>Fungi</taxon>
        <taxon>Dikarya</taxon>
        <taxon>Ascomycota</taxon>
        <taxon>Pezizomycotina</taxon>
        <taxon>Dothideomycetes</taxon>
        <taxon>Pleosporomycetidae</taxon>
        <taxon>Pleosporales</taxon>
        <taxon>Massarineae</taxon>
        <taxon>Didymosphaeriaceae</taxon>
        <taxon>Paraconiothyrium</taxon>
    </lineage>
</organism>
<name>A0ABR3S8J6_9PLEO</name>
<gene>
    <name evidence="1" type="ORF">SLS60_000992</name>
</gene>